<reference evidence="3" key="1">
    <citation type="journal article" date="2011" name="Nat. Genet.">
        <title>The Arabidopsis lyrata genome sequence and the basis of rapid genome size change.</title>
        <authorList>
            <person name="Hu T.T."/>
            <person name="Pattyn P."/>
            <person name="Bakker E.G."/>
            <person name="Cao J."/>
            <person name="Cheng J.-F."/>
            <person name="Clark R.M."/>
            <person name="Fahlgren N."/>
            <person name="Fawcett J.A."/>
            <person name="Grimwood J."/>
            <person name="Gundlach H."/>
            <person name="Haberer G."/>
            <person name="Hollister J.D."/>
            <person name="Ossowski S."/>
            <person name="Ottilar R.P."/>
            <person name="Salamov A.A."/>
            <person name="Schneeberger K."/>
            <person name="Spannagl M."/>
            <person name="Wang X."/>
            <person name="Yang L."/>
            <person name="Nasrallah M.E."/>
            <person name="Bergelson J."/>
            <person name="Carrington J.C."/>
            <person name="Gaut B.S."/>
            <person name="Schmutz J."/>
            <person name="Mayer K.F.X."/>
            <person name="Van de Peer Y."/>
            <person name="Grigoriev I.V."/>
            <person name="Nordborg M."/>
            <person name="Weigel D."/>
            <person name="Guo Y.-L."/>
        </authorList>
    </citation>
    <scope>NUCLEOTIDE SEQUENCE [LARGE SCALE GENOMIC DNA]</scope>
    <source>
        <strain evidence="3">cv. MN47</strain>
    </source>
</reference>
<dbReference type="AlphaFoldDB" id="D7L9F4"/>
<proteinExistence type="predicted"/>
<name>D7L9F4_ARALL</name>
<dbReference type="EMBL" id="GL348715">
    <property type="protein sequence ID" value="EFH60323.1"/>
    <property type="molecule type" value="Genomic_DNA"/>
</dbReference>
<feature type="region of interest" description="Disordered" evidence="1">
    <location>
        <begin position="1"/>
        <end position="40"/>
    </location>
</feature>
<evidence type="ECO:0000256" key="1">
    <source>
        <dbReference type="SAM" id="MobiDB-lite"/>
    </source>
</evidence>
<keyword evidence="3" id="KW-1185">Reference proteome</keyword>
<organism evidence="3">
    <name type="scientific">Arabidopsis lyrata subsp. lyrata</name>
    <name type="common">Lyre-leaved rock-cress</name>
    <dbReference type="NCBI Taxonomy" id="81972"/>
    <lineage>
        <taxon>Eukaryota</taxon>
        <taxon>Viridiplantae</taxon>
        <taxon>Streptophyta</taxon>
        <taxon>Embryophyta</taxon>
        <taxon>Tracheophyta</taxon>
        <taxon>Spermatophyta</taxon>
        <taxon>Magnoliopsida</taxon>
        <taxon>eudicotyledons</taxon>
        <taxon>Gunneridae</taxon>
        <taxon>Pentapetalae</taxon>
        <taxon>rosids</taxon>
        <taxon>malvids</taxon>
        <taxon>Brassicales</taxon>
        <taxon>Brassicaceae</taxon>
        <taxon>Camelineae</taxon>
        <taxon>Arabidopsis</taxon>
    </lineage>
</organism>
<dbReference type="Proteomes" id="UP000008694">
    <property type="component" value="Unassembled WGS sequence"/>
</dbReference>
<dbReference type="HOGENOM" id="CLU_2064688_0_0_1"/>
<dbReference type="Gramene" id="scaffold_304068.1">
    <property type="protein sequence ID" value="scaffold_304068.1"/>
    <property type="gene ID" value="scaffold_304068.1"/>
</dbReference>
<gene>
    <name evidence="2" type="ORF">ARALYDRAFT_900098</name>
</gene>
<accession>D7L9F4</accession>
<sequence>MAAEEKRAEKEKRVAEEKHVEEEERAAEEKHAEESRRAEEPILVLTEQQLAYNRDLMKNKIDRCKAAWVEKKVERKAANEARDIQREAAQYWQLRNTFKNVQNFEDLDEQCDKQFQGRV</sequence>
<evidence type="ECO:0000313" key="2">
    <source>
        <dbReference type="EMBL" id="EFH60323.1"/>
    </source>
</evidence>
<protein>
    <submittedName>
        <fullName evidence="2">Predicted protein</fullName>
    </submittedName>
</protein>
<evidence type="ECO:0000313" key="3">
    <source>
        <dbReference type="Proteomes" id="UP000008694"/>
    </source>
</evidence>